<gene>
    <name evidence="7" type="ORF">ACH49W_22520</name>
</gene>
<protein>
    <submittedName>
        <fullName evidence="7">FAD-binding oxidoreductase</fullName>
    </submittedName>
</protein>
<dbReference type="InterPro" id="IPR006094">
    <property type="entry name" value="Oxid_FAD_bind_N"/>
</dbReference>
<dbReference type="Gene3D" id="3.40.462.20">
    <property type="match status" value="1"/>
</dbReference>
<dbReference type="EMBL" id="JBIRYO010000015">
    <property type="protein sequence ID" value="MFI2476162.1"/>
    <property type="molecule type" value="Genomic_DNA"/>
</dbReference>
<comment type="cofactor">
    <cofactor evidence="1">
        <name>FAD</name>
        <dbReference type="ChEBI" id="CHEBI:57692"/>
    </cofactor>
</comment>
<dbReference type="RefSeq" id="WP_397093489.1">
    <property type="nucleotide sequence ID" value="NZ_JBIRYO010000015.1"/>
</dbReference>
<dbReference type="InterPro" id="IPR050416">
    <property type="entry name" value="FAD-linked_Oxidoreductase"/>
</dbReference>
<comment type="caution">
    <text evidence="7">The sequence shown here is derived from an EMBL/GenBank/DDBJ whole genome shotgun (WGS) entry which is preliminary data.</text>
</comment>
<dbReference type="PANTHER" id="PTHR42973">
    <property type="entry name" value="BINDING OXIDOREDUCTASE, PUTATIVE (AFU_ORTHOLOGUE AFUA_1G17690)-RELATED"/>
    <property type="match status" value="1"/>
</dbReference>
<evidence type="ECO:0000256" key="3">
    <source>
        <dbReference type="ARBA" id="ARBA00022630"/>
    </source>
</evidence>
<dbReference type="Proteomes" id="UP001611415">
    <property type="component" value="Unassembled WGS sequence"/>
</dbReference>
<evidence type="ECO:0000256" key="4">
    <source>
        <dbReference type="ARBA" id="ARBA00022827"/>
    </source>
</evidence>
<sequence length="436" mass="44754">MSFEILRDAVRGRVLLPGDGGFDDAARPWNVTVTQPVAAVVEAADAADVAAVVTKAARAGVPVVAQPTGHGAAGGISEAILLRTGRLDSIEIDAGRRIAKVGAGAQWGAVQAAAGAHGLTALAGSNPVVGVTGYTLGGGLSWFGRKYGWASDAVRAFDVVDATGAPARVTAEDDPELFWALRGGGGDFAVVTGMEFDLFPAPGLFGGRVMWPGARTAEVFELFQRLTSDAPAELSVWFHRFQFPDAPPMVALDAAYLGGPEAGRESLAALDAIGGAITDTRGALAVADLGAITAEPTDPSPSLSRAELLTALDDAVVKTVLEGPVAPLVDIQIRHLGGALAATRPDGGACGPVAEPYLLYLLGLGLPHLADAIKGRRREIVDALGGSISGRKPYTFLTPEETAASAFDAGTLARLGEIKRARDSQGVIRANYPVLG</sequence>
<evidence type="ECO:0000313" key="7">
    <source>
        <dbReference type="EMBL" id="MFI2476162.1"/>
    </source>
</evidence>
<evidence type="ECO:0000256" key="2">
    <source>
        <dbReference type="ARBA" id="ARBA00005466"/>
    </source>
</evidence>
<dbReference type="Pfam" id="PF01565">
    <property type="entry name" value="FAD_binding_4"/>
    <property type="match status" value="1"/>
</dbReference>
<dbReference type="InterPro" id="IPR016167">
    <property type="entry name" value="FAD-bd_PCMH_sub1"/>
</dbReference>
<dbReference type="SUPFAM" id="SSF56176">
    <property type="entry name" value="FAD-binding/transporter-associated domain-like"/>
    <property type="match status" value="1"/>
</dbReference>
<evidence type="ECO:0000256" key="1">
    <source>
        <dbReference type="ARBA" id="ARBA00001974"/>
    </source>
</evidence>
<evidence type="ECO:0000259" key="6">
    <source>
        <dbReference type="PROSITE" id="PS51387"/>
    </source>
</evidence>
<keyword evidence="4" id="KW-0274">FAD</keyword>
<evidence type="ECO:0000256" key="5">
    <source>
        <dbReference type="ARBA" id="ARBA00023002"/>
    </source>
</evidence>
<keyword evidence="8" id="KW-1185">Reference proteome</keyword>
<comment type="similarity">
    <text evidence="2">Belongs to the oxygen-dependent FAD-linked oxidoreductase family.</text>
</comment>
<accession>A0ABW7X4X4</accession>
<dbReference type="InterPro" id="IPR016169">
    <property type="entry name" value="FAD-bd_PCMH_sub2"/>
</dbReference>
<name>A0ABW7X4X4_9NOCA</name>
<dbReference type="PANTHER" id="PTHR42973:SF39">
    <property type="entry name" value="FAD-BINDING PCMH-TYPE DOMAIN-CONTAINING PROTEIN"/>
    <property type="match status" value="1"/>
</dbReference>
<keyword evidence="5" id="KW-0560">Oxidoreductase</keyword>
<evidence type="ECO:0000313" key="8">
    <source>
        <dbReference type="Proteomes" id="UP001611415"/>
    </source>
</evidence>
<reference evidence="7 8" key="1">
    <citation type="submission" date="2024-10" db="EMBL/GenBank/DDBJ databases">
        <title>The Natural Products Discovery Center: Release of the First 8490 Sequenced Strains for Exploring Actinobacteria Biosynthetic Diversity.</title>
        <authorList>
            <person name="Kalkreuter E."/>
            <person name="Kautsar S.A."/>
            <person name="Yang D."/>
            <person name="Bader C.D."/>
            <person name="Teijaro C.N."/>
            <person name="Fluegel L."/>
            <person name="Davis C.M."/>
            <person name="Simpson J.R."/>
            <person name="Lauterbach L."/>
            <person name="Steele A.D."/>
            <person name="Gui C."/>
            <person name="Meng S."/>
            <person name="Li G."/>
            <person name="Viehrig K."/>
            <person name="Ye F."/>
            <person name="Su P."/>
            <person name="Kiefer A.F."/>
            <person name="Nichols A."/>
            <person name="Cepeda A.J."/>
            <person name="Yan W."/>
            <person name="Fan B."/>
            <person name="Jiang Y."/>
            <person name="Adhikari A."/>
            <person name="Zheng C.-J."/>
            <person name="Schuster L."/>
            <person name="Cowan T.M."/>
            <person name="Smanski M.J."/>
            <person name="Chevrette M.G."/>
            <person name="De Carvalho L.P.S."/>
            <person name="Shen B."/>
        </authorList>
    </citation>
    <scope>NUCLEOTIDE SEQUENCE [LARGE SCALE GENOMIC DNA]</scope>
    <source>
        <strain evidence="7 8">NPDC019275</strain>
    </source>
</reference>
<dbReference type="InterPro" id="IPR016166">
    <property type="entry name" value="FAD-bd_PCMH"/>
</dbReference>
<dbReference type="PROSITE" id="PS51387">
    <property type="entry name" value="FAD_PCMH"/>
    <property type="match status" value="1"/>
</dbReference>
<organism evidence="7 8">
    <name type="scientific">Nocardia xishanensis</name>
    <dbReference type="NCBI Taxonomy" id="238964"/>
    <lineage>
        <taxon>Bacteria</taxon>
        <taxon>Bacillati</taxon>
        <taxon>Actinomycetota</taxon>
        <taxon>Actinomycetes</taxon>
        <taxon>Mycobacteriales</taxon>
        <taxon>Nocardiaceae</taxon>
        <taxon>Nocardia</taxon>
    </lineage>
</organism>
<keyword evidence="3" id="KW-0285">Flavoprotein</keyword>
<dbReference type="Gene3D" id="3.30.465.10">
    <property type="match status" value="1"/>
</dbReference>
<feature type="domain" description="FAD-binding PCMH-type" evidence="6">
    <location>
        <begin position="33"/>
        <end position="201"/>
    </location>
</feature>
<proteinExistence type="inferred from homology"/>
<dbReference type="InterPro" id="IPR036318">
    <property type="entry name" value="FAD-bd_PCMH-like_sf"/>
</dbReference>
<dbReference type="Gene3D" id="3.30.43.10">
    <property type="entry name" value="Uridine Diphospho-n-acetylenolpyruvylglucosamine Reductase, domain 2"/>
    <property type="match status" value="1"/>
</dbReference>